<dbReference type="AlphaFoldDB" id="A0A6C1BZV6"/>
<name>A0A6C1BZV6_9ACTN</name>
<feature type="signal peptide" evidence="2">
    <location>
        <begin position="1"/>
        <end position="34"/>
    </location>
</feature>
<dbReference type="RefSeq" id="WP_016468706.1">
    <property type="nucleotide sequence ID" value="NZ_BBQG01000068.1"/>
</dbReference>
<dbReference type="Proteomes" id="UP000298111">
    <property type="component" value="Unassembled WGS sequence"/>
</dbReference>
<gene>
    <name evidence="3" type="ORF">D8771_14210</name>
</gene>
<sequence>MAPPSYTAPRRGRPHPAAALLVLFAALVAFFAGAAPDETPTAVTGAPAAATVAAHGDDAPQADDGRLTAHLAVARTHSETAGKRLGSPPLPAGAAQAALLPRPGAGDAPPAGAPRAASAEHAAAHHGRGPPPPPSS</sequence>
<feature type="compositionally biased region" description="Low complexity" evidence="1">
    <location>
        <begin position="92"/>
        <end position="121"/>
    </location>
</feature>
<comment type="caution">
    <text evidence="3">The sequence shown here is derived from an EMBL/GenBank/DDBJ whole genome shotgun (WGS) entry which is preliminary data.</text>
</comment>
<evidence type="ECO:0000313" key="3">
    <source>
        <dbReference type="EMBL" id="TGG83216.1"/>
    </source>
</evidence>
<protein>
    <submittedName>
        <fullName evidence="3">Uncharacterized protein</fullName>
    </submittedName>
</protein>
<organism evidence="3 4">
    <name type="scientific">Streptomyces albus</name>
    <dbReference type="NCBI Taxonomy" id="1888"/>
    <lineage>
        <taxon>Bacteria</taxon>
        <taxon>Bacillati</taxon>
        <taxon>Actinomycetota</taxon>
        <taxon>Actinomycetes</taxon>
        <taxon>Kitasatosporales</taxon>
        <taxon>Streptomycetaceae</taxon>
        <taxon>Streptomyces</taxon>
    </lineage>
</organism>
<feature type="region of interest" description="Disordered" evidence="1">
    <location>
        <begin position="74"/>
        <end position="136"/>
    </location>
</feature>
<feature type="chain" id="PRO_5044236986" evidence="2">
    <location>
        <begin position="35"/>
        <end position="136"/>
    </location>
</feature>
<evidence type="ECO:0000313" key="4">
    <source>
        <dbReference type="Proteomes" id="UP000298111"/>
    </source>
</evidence>
<reference evidence="3 4" key="1">
    <citation type="submission" date="2018-10" db="EMBL/GenBank/DDBJ databases">
        <title>Isolation of pseudouridimycin from Streptomyces albus DSM 40763.</title>
        <authorList>
            <person name="Rosenqvist P."/>
            <person name="Metsae-Ketelae M."/>
            <person name="Virta P."/>
        </authorList>
    </citation>
    <scope>NUCLEOTIDE SEQUENCE [LARGE SCALE GENOMIC DNA]</scope>
    <source>
        <strain evidence="3 4">DSM 40763</strain>
    </source>
</reference>
<evidence type="ECO:0000256" key="1">
    <source>
        <dbReference type="SAM" id="MobiDB-lite"/>
    </source>
</evidence>
<accession>A0A6C1BZV6</accession>
<keyword evidence="2" id="KW-0732">Signal</keyword>
<dbReference type="GeneID" id="75183947"/>
<dbReference type="EMBL" id="RCIY01000055">
    <property type="protein sequence ID" value="TGG83216.1"/>
    <property type="molecule type" value="Genomic_DNA"/>
</dbReference>
<proteinExistence type="predicted"/>
<evidence type="ECO:0000256" key="2">
    <source>
        <dbReference type="SAM" id="SignalP"/>
    </source>
</evidence>